<evidence type="ECO:0000313" key="3">
    <source>
        <dbReference type="Proteomes" id="UP000002985"/>
    </source>
</evidence>
<dbReference type="Proteomes" id="UP000002985">
    <property type="component" value="Unassembled WGS sequence"/>
</dbReference>
<keyword evidence="1" id="KW-1133">Transmembrane helix</keyword>
<accession>I3IGU6</accession>
<keyword evidence="1" id="KW-0812">Transmembrane</keyword>
<feature type="transmembrane region" description="Helical" evidence="1">
    <location>
        <begin position="47"/>
        <end position="65"/>
    </location>
</feature>
<evidence type="ECO:0000256" key="1">
    <source>
        <dbReference type="SAM" id="Phobius"/>
    </source>
</evidence>
<evidence type="ECO:0000313" key="2">
    <source>
        <dbReference type="EMBL" id="GAB60941.1"/>
    </source>
</evidence>
<proteinExistence type="predicted"/>
<dbReference type="AlphaFoldDB" id="I3IGU6"/>
<comment type="caution">
    <text evidence="2">The sequence shown here is derived from an EMBL/GenBank/DDBJ whole genome shotgun (WGS) entry which is preliminary data.</text>
</comment>
<name>I3IGU6_9BACT</name>
<keyword evidence="3" id="KW-1185">Reference proteome</keyword>
<keyword evidence="1" id="KW-0472">Membrane</keyword>
<protein>
    <submittedName>
        <fullName evidence="2">Uncharacterized protein</fullName>
    </submittedName>
</protein>
<organism evidence="2 3">
    <name type="scientific">Candidatus Jettenia caeni</name>
    <dbReference type="NCBI Taxonomy" id="247490"/>
    <lineage>
        <taxon>Bacteria</taxon>
        <taxon>Pseudomonadati</taxon>
        <taxon>Planctomycetota</taxon>
        <taxon>Candidatus Brocadiia</taxon>
        <taxon>Candidatus Brocadiales</taxon>
        <taxon>Candidatus Brocadiaceae</taxon>
        <taxon>Candidatus Jettenia</taxon>
    </lineage>
</organism>
<dbReference type="EMBL" id="BAFH01000002">
    <property type="protein sequence ID" value="GAB60941.1"/>
    <property type="molecule type" value="Genomic_DNA"/>
</dbReference>
<sequence>MVSWHKWYSKDVFKGKKGIKFFNGKNAQRLKQPSGNSGRKKNTKKQITRYFFVIFMAFLYNRIAFRKAYGKDE</sequence>
<gene>
    <name evidence="2" type="ORF">KSU1_B0084</name>
</gene>
<reference evidence="2 3" key="1">
    <citation type="journal article" date="2012" name="FEBS Lett.">
        <title>Anammox organism KSU-1 expresses a NirK-type copper-containing nitrite reductase instead of a NirS-type with cytochrome cd1.</title>
        <authorList>
            <person name="Hira D."/>
            <person name="Toh H."/>
            <person name="Migita C.T."/>
            <person name="Okubo H."/>
            <person name="Nishiyama T."/>
            <person name="Hattori M."/>
            <person name="Furukawa K."/>
            <person name="Fujii T."/>
        </authorList>
    </citation>
    <scope>NUCLEOTIDE SEQUENCE [LARGE SCALE GENOMIC DNA]</scope>
</reference>